<keyword evidence="5" id="KW-1185">Reference proteome</keyword>
<dbReference type="STRING" id="101127.A0A1X2GF90"/>
<dbReference type="EMBL" id="MCGT01000018">
    <property type="protein sequence ID" value="ORX52423.1"/>
    <property type="molecule type" value="Genomic_DNA"/>
</dbReference>
<dbReference type="SUPFAM" id="SSF48065">
    <property type="entry name" value="DBL homology domain (DH-domain)"/>
    <property type="match status" value="1"/>
</dbReference>
<evidence type="ECO:0000256" key="1">
    <source>
        <dbReference type="SAM" id="MobiDB-lite"/>
    </source>
</evidence>
<feature type="compositionally biased region" description="Low complexity" evidence="1">
    <location>
        <begin position="650"/>
        <end position="669"/>
    </location>
</feature>
<dbReference type="InterPro" id="IPR000219">
    <property type="entry name" value="DH_dom"/>
</dbReference>
<feature type="region of interest" description="Disordered" evidence="1">
    <location>
        <begin position="457"/>
        <end position="524"/>
    </location>
</feature>
<dbReference type="PROSITE" id="PS50010">
    <property type="entry name" value="DH_2"/>
    <property type="match status" value="1"/>
</dbReference>
<dbReference type="GO" id="GO:0005829">
    <property type="term" value="C:cytosol"/>
    <property type="evidence" value="ECO:0007669"/>
    <property type="project" value="TreeGrafter"/>
</dbReference>
<dbReference type="SMART" id="SM00325">
    <property type="entry name" value="RhoGEF"/>
    <property type="match status" value="1"/>
</dbReference>
<evidence type="ECO:0000313" key="4">
    <source>
        <dbReference type="EMBL" id="ORX52423.1"/>
    </source>
</evidence>
<feature type="region of interest" description="Disordered" evidence="1">
    <location>
        <begin position="650"/>
        <end position="672"/>
    </location>
</feature>
<dbReference type="SUPFAM" id="SSF50729">
    <property type="entry name" value="PH domain-like"/>
    <property type="match status" value="1"/>
</dbReference>
<evidence type="ECO:0000313" key="5">
    <source>
        <dbReference type="Proteomes" id="UP000242146"/>
    </source>
</evidence>
<accession>A0A1X2GF90</accession>
<dbReference type="InterPro" id="IPR053086">
    <property type="entry name" value="RhoGEF_domain"/>
</dbReference>
<dbReference type="GO" id="GO:0005085">
    <property type="term" value="F:guanyl-nucleotide exchange factor activity"/>
    <property type="evidence" value="ECO:0007669"/>
    <property type="project" value="InterPro"/>
</dbReference>
<organism evidence="4 5">
    <name type="scientific">Hesseltinella vesiculosa</name>
    <dbReference type="NCBI Taxonomy" id="101127"/>
    <lineage>
        <taxon>Eukaryota</taxon>
        <taxon>Fungi</taxon>
        <taxon>Fungi incertae sedis</taxon>
        <taxon>Mucoromycota</taxon>
        <taxon>Mucoromycotina</taxon>
        <taxon>Mucoromycetes</taxon>
        <taxon>Mucorales</taxon>
        <taxon>Cunninghamellaceae</taxon>
        <taxon>Hesseltinella</taxon>
    </lineage>
</organism>
<dbReference type="CDD" id="cd00160">
    <property type="entry name" value="RhoGEF"/>
    <property type="match status" value="1"/>
</dbReference>
<dbReference type="PANTHER" id="PTHR45834">
    <property type="entry name" value="RHO GUANINE NUCLEOTIDE EXCHANGE FACTOR 9-RELATED"/>
    <property type="match status" value="1"/>
</dbReference>
<feature type="region of interest" description="Disordered" evidence="1">
    <location>
        <begin position="380"/>
        <end position="410"/>
    </location>
</feature>
<evidence type="ECO:0000259" key="2">
    <source>
        <dbReference type="PROSITE" id="PS50003"/>
    </source>
</evidence>
<dbReference type="OrthoDB" id="1716625at2759"/>
<dbReference type="InterPro" id="IPR011993">
    <property type="entry name" value="PH-like_dom_sf"/>
</dbReference>
<dbReference type="Pfam" id="PF00169">
    <property type="entry name" value="PH"/>
    <property type="match status" value="1"/>
</dbReference>
<feature type="region of interest" description="Disordered" evidence="1">
    <location>
        <begin position="607"/>
        <end position="632"/>
    </location>
</feature>
<gene>
    <name evidence="4" type="ORF">DM01DRAFT_1408297</name>
</gene>
<sequence>MNIVLPLEKFDASFYEWPSFETTPYAVSPKHDPNKKQKQTLRCLHAMDELVQTERDYVKHLTHLVKICFAQVLQFQPWIRQEHKSLLMRNANQLLQFHQRFLLALEEIYLNNDILTRCGHIANVFLDMGSSFTFYDTYCDKHDLAVEICNEYRIKPEWAAFTKDCTLPFGEMPVDNSFDQGTKPLRFEDYLIKPVQRICRYQLLLKEIIRYAPKDTTEYRRLDCSLRMMQAVVAGIDRRKYNRDNSERTLLFLERLDTLDGRLDKDCLLQLGNVSLAGPIDVAYSTLGHMTSPPRSKYLGCFLFSSYLILVRPKKTNSYVPKYWFPLRTVELDDLPDDNDQANHTFVLRFKKHCFAFTATCSREKKLWLSKLTQAIDDAKKLPDGDAPMTSSFSPSNPCPSSTSHKAGKIHTSRSLTNLLDFAREPCSRPLAPIKSQAAIHRSKSFSQMDSIASASFDAFSPPPPLPPLPGSTDPPSPSAPCHLTSSPSCLTPQPSVPSLHPPFPKKRHSVDFSTRKKRQPKARIHSEMYVKPPPLLEPMTYKPHRGSVDVPFSTSQMSISMLGKIKSNHQQALRIGYDDKLRDVCTQDYLASRSWSVLLRESSINSSSATSSAPSSTNPTSGLPRRKSSLSNLRSSASSFSLFMSCPSRRVSDGSNTTNTTANSYSHSQIQLSSPTLHHHIHPCQRLSQQDTLTSSLLSSTLSSSVDPASYAQWNDTPSVSPSQPIQIHAVDPPCSPALSSSLTTYALSLPRVKTKPSWLARSALPEKPRPTIKKKKSRLLSWIRPEDKPNSLTMPLSSSLASFVLTDTQPHSTWHRPRTWFHPRK</sequence>
<dbReference type="Gene3D" id="1.20.900.10">
    <property type="entry name" value="Dbl homology (DH) domain"/>
    <property type="match status" value="1"/>
</dbReference>
<name>A0A1X2GF90_9FUNG</name>
<dbReference type="PANTHER" id="PTHR45834:SF3">
    <property type="entry name" value="RHO GUANINE NUCLEOTIDE EXCHANGE FACTOR 3, ISOFORM L"/>
    <property type="match status" value="1"/>
</dbReference>
<dbReference type="PROSITE" id="PS50003">
    <property type="entry name" value="PH_DOMAIN"/>
    <property type="match status" value="1"/>
</dbReference>
<dbReference type="InterPro" id="IPR001849">
    <property type="entry name" value="PH_domain"/>
</dbReference>
<dbReference type="Pfam" id="PF00621">
    <property type="entry name" value="RhoGEF"/>
    <property type="match status" value="1"/>
</dbReference>
<dbReference type="Proteomes" id="UP000242146">
    <property type="component" value="Unassembled WGS sequence"/>
</dbReference>
<evidence type="ECO:0008006" key="6">
    <source>
        <dbReference type="Google" id="ProtNLM"/>
    </source>
</evidence>
<feature type="domain" description="DH" evidence="3">
    <location>
        <begin position="42"/>
        <end position="239"/>
    </location>
</feature>
<evidence type="ECO:0000259" key="3">
    <source>
        <dbReference type="PROSITE" id="PS50010"/>
    </source>
</evidence>
<feature type="compositionally biased region" description="Low complexity" evidence="1">
    <location>
        <begin position="391"/>
        <end position="404"/>
    </location>
</feature>
<dbReference type="Gene3D" id="2.30.29.30">
    <property type="entry name" value="Pleckstrin-homology domain (PH domain)/Phosphotyrosine-binding domain (PTB)"/>
    <property type="match status" value="1"/>
</dbReference>
<dbReference type="InterPro" id="IPR035899">
    <property type="entry name" value="DBL_dom_sf"/>
</dbReference>
<feature type="compositionally biased region" description="Pro residues" evidence="1">
    <location>
        <begin position="461"/>
        <end position="479"/>
    </location>
</feature>
<comment type="caution">
    <text evidence="4">The sequence shown here is derived from an EMBL/GenBank/DDBJ whole genome shotgun (WGS) entry which is preliminary data.</text>
</comment>
<feature type="domain" description="PH" evidence="2">
    <location>
        <begin position="273"/>
        <end position="377"/>
    </location>
</feature>
<dbReference type="AlphaFoldDB" id="A0A1X2GF90"/>
<protein>
    <recommendedName>
        <fullName evidence="6">DH domain-containing protein</fullName>
    </recommendedName>
</protein>
<feature type="compositionally biased region" description="Polar residues" evidence="1">
    <location>
        <begin position="484"/>
        <end position="494"/>
    </location>
</feature>
<dbReference type="SMART" id="SM00233">
    <property type="entry name" value="PH"/>
    <property type="match status" value="1"/>
</dbReference>
<reference evidence="4 5" key="1">
    <citation type="submission" date="2016-07" db="EMBL/GenBank/DDBJ databases">
        <title>Pervasive Adenine N6-methylation of Active Genes in Fungi.</title>
        <authorList>
            <consortium name="DOE Joint Genome Institute"/>
            <person name="Mondo S.J."/>
            <person name="Dannebaum R.O."/>
            <person name="Kuo R.C."/>
            <person name="Labutti K."/>
            <person name="Haridas S."/>
            <person name="Kuo A."/>
            <person name="Salamov A."/>
            <person name="Ahrendt S.R."/>
            <person name="Lipzen A."/>
            <person name="Sullivan W."/>
            <person name="Andreopoulos W.B."/>
            <person name="Clum A."/>
            <person name="Lindquist E."/>
            <person name="Daum C."/>
            <person name="Ramamoorthy G.K."/>
            <person name="Gryganskyi A."/>
            <person name="Culley D."/>
            <person name="Magnuson J.K."/>
            <person name="James T.Y."/>
            <person name="O'Malley M.A."/>
            <person name="Stajich J.E."/>
            <person name="Spatafora J.W."/>
            <person name="Visel A."/>
            <person name="Grigoriev I.V."/>
        </authorList>
    </citation>
    <scope>NUCLEOTIDE SEQUENCE [LARGE SCALE GENOMIC DNA]</scope>
    <source>
        <strain evidence="4 5">NRRL 3301</strain>
    </source>
</reference>
<proteinExistence type="predicted"/>